<evidence type="ECO:0000313" key="2">
    <source>
        <dbReference type="Proteomes" id="UP001431783"/>
    </source>
</evidence>
<proteinExistence type="predicted"/>
<dbReference type="Proteomes" id="UP001431783">
    <property type="component" value="Unassembled WGS sequence"/>
</dbReference>
<dbReference type="AlphaFoldDB" id="A0AAW1VJS4"/>
<evidence type="ECO:0000313" key="1">
    <source>
        <dbReference type="EMBL" id="KAK9893099.1"/>
    </source>
</evidence>
<reference evidence="1 2" key="1">
    <citation type="submission" date="2023-03" db="EMBL/GenBank/DDBJ databases">
        <title>Genome insight into feeding habits of ladybird beetles.</title>
        <authorList>
            <person name="Li H.-S."/>
            <person name="Huang Y.-H."/>
            <person name="Pang H."/>
        </authorList>
    </citation>
    <scope>NUCLEOTIDE SEQUENCE [LARGE SCALE GENOMIC DNA]</scope>
    <source>
        <strain evidence="1">SYSU_2023b</strain>
        <tissue evidence="1">Whole body</tissue>
    </source>
</reference>
<name>A0AAW1VJS4_9CUCU</name>
<comment type="caution">
    <text evidence="1">The sequence shown here is derived from an EMBL/GenBank/DDBJ whole genome shotgun (WGS) entry which is preliminary data.</text>
</comment>
<accession>A0AAW1VJS4</accession>
<organism evidence="1 2">
    <name type="scientific">Henosepilachna vigintioctopunctata</name>
    <dbReference type="NCBI Taxonomy" id="420089"/>
    <lineage>
        <taxon>Eukaryota</taxon>
        <taxon>Metazoa</taxon>
        <taxon>Ecdysozoa</taxon>
        <taxon>Arthropoda</taxon>
        <taxon>Hexapoda</taxon>
        <taxon>Insecta</taxon>
        <taxon>Pterygota</taxon>
        <taxon>Neoptera</taxon>
        <taxon>Endopterygota</taxon>
        <taxon>Coleoptera</taxon>
        <taxon>Polyphaga</taxon>
        <taxon>Cucujiformia</taxon>
        <taxon>Coccinelloidea</taxon>
        <taxon>Coccinellidae</taxon>
        <taxon>Epilachninae</taxon>
        <taxon>Epilachnini</taxon>
        <taxon>Henosepilachna</taxon>
    </lineage>
</organism>
<sequence length="209" mass="24004">MVVIVFLTDPRGHYPDCARKVTYHTRIFIKPSNVFMQVEPGESIALTKEEEWISKKKTEVVNTKQIETRVKRQVVLEDGKIVEDSGPMVTTNTTEDTETQEHHQTELRKLGDDETDGNLAVEGDSGTAVSKRNWVVTSNPDGVVREVKEKRVLSREETEEVKETEDIQHLGDITDENIISLSKSFQDSKYSYLYDLEYLQNQGIQYHKQ</sequence>
<keyword evidence="2" id="KW-1185">Reference proteome</keyword>
<dbReference type="EMBL" id="JARQZJ010000149">
    <property type="protein sequence ID" value="KAK9893099.1"/>
    <property type="molecule type" value="Genomic_DNA"/>
</dbReference>
<gene>
    <name evidence="1" type="ORF">WA026_023772</name>
</gene>
<protein>
    <submittedName>
        <fullName evidence="1">Uncharacterized protein</fullName>
    </submittedName>
</protein>